<keyword evidence="8" id="KW-0539">Nucleus</keyword>
<dbReference type="GO" id="GO:0008270">
    <property type="term" value="F:zinc ion binding"/>
    <property type="evidence" value="ECO:0007669"/>
    <property type="project" value="UniProtKB-KW"/>
</dbReference>
<evidence type="ECO:0000256" key="2">
    <source>
        <dbReference type="ARBA" id="ARBA00022723"/>
    </source>
</evidence>
<feature type="compositionally biased region" description="Gly residues" evidence="10">
    <location>
        <begin position="168"/>
        <end position="178"/>
    </location>
</feature>
<dbReference type="PROSITE" id="PS50157">
    <property type="entry name" value="ZINC_FINGER_C2H2_2"/>
    <property type="match status" value="2"/>
</dbReference>
<evidence type="ECO:0000256" key="8">
    <source>
        <dbReference type="ARBA" id="ARBA00023242"/>
    </source>
</evidence>
<reference evidence="13" key="2">
    <citation type="journal article" date="2007" name="PLoS Biol.">
        <title>Survey sequencing and comparative analysis of the elephant shark (Callorhinchus milii) genome.</title>
        <authorList>
            <person name="Venkatesh B."/>
            <person name="Kirkness E.F."/>
            <person name="Loh Y.H."/>
            <person name="Halpern A.L."/>
            <person name="Lee A.P."/>
            <person name="Johnson J."/>
            <person name="Dandona N."/>
            <person name="Viswanathan L.D."/>
            <person name="Tay A."/>
            <person name="Venter J.C."/>
            <person name="Strausberg R.L."/>
            <person name="Brenner S."/>
        </authorList>
    </citation>
    <scope>NUCLEOTIDE SEQUENCE [LARGE SCALE GENOMIC DNA]</scope>
</reference>
<dbReference type="GO" id="GO:0010564">
    <property type="term" value="P:regulation of cell cycle process"/>
    <property type="evidence" value="ECO:0007669"/>
    <property type="project" value="TreeGrafter"/>
</dbReference>
<dbReference type="GO" id="GO:0030182">
    <property type="term" value="P:neuron differentiation"/>
    <property type="evidence" value="ECO:0007669"/>
    <property type="project" value="TreeGrafter"/>
</dbReference>
<evidence type="ECO:0000313" key="12">
    <source>
        <dbReference type="Ensembl" id="ENSCMIP00000003639.1"/>
    </source>
</evidence>
<evidence type="ECO:0000313" key="13">
    <source>
        <dbReference type="Proteomes" id="UP000314986"/>
    </source>
</evidence>
<reference evidence="13" key="1">
    <citation type="journal article" date="2006" name="Science">
        <title>Ancient noncoding elements conserved in the human genome.</title>
        <authorList>
            <person name="Venkatesh B."/>
            <person name="Kirkness E.F."/>
            <person name="Loh Y.H."/>
            <person name="Halpern A.L."/>
            <person name="Lee A.P."/>
            <person name="Johnson J."/>
            <person name="Dandona N."/>
            <person name="Viswanathan L.D."/>
            <person name="Tay A."/>
            <person name="Venter J.C."/>
            <person name="Strausberg R.L."/>
            <person name="Brenner S."/>
        </authorList>
    </citation>
    <scope>NUCLEOTIDE SEQUENCE [LARGE SCALE GENOMIC DNA]</scope>
</reference>
<feature type="compositionally biased region" description="Basic and acidic residues" evidence="10">
    <location>
        <begin position="20"/>
        <end position="35"/>
    </location>
</feature>
<keyword evidence="5" id="KW-0862">Zinc</keyword>
<dbReference type="AlphaFoldDB" id="A0A4W3H0K6"/>
<dbReference type="Proteomes" id="UP000314986">
    <property type="component" value="Unassembled WGS sequence"/>
</dbReference>
<comment type="subcellular location">
    <subcellularLocation>
        <location evidence="1">Nucleus</location>
    </subcellularLocation>
</comment>
<proteinExistence type="predicted"/>
<dbReference type="Gene3D" id="3.30.160.60">
    <property type="entry name" value="Classic Zinc Finger"/>
    <property type="match status" value="2"/>
</dbReference>
<evidence type="ECO:0000256" key="5">
    <source>
        <dbReference type="ARBA" id="ARBA00022833"/>
    </source>
</evidence>
<feature type="domain" description="C2H2-type" evidence="11">
    <location>
        <begin position="207"/>
        <end position="234"/>
    </location>
</feature>
<evidence type="ECO:0000256" key="1">
    <source>
        <dbReference type="ARBA" id="ARBA00004123"/>
    </source>
</evidence>
<dbReference type="InterPro" id="IPR036236">
    <property type="entry name" value="Znf_C2H2_sf"/>
</dbReference>
<evidence type="ECO:0000256" key="10">
    <source>
        <dbReference type="SAM" id="MobiDB-lite"/>
    </source>
</evidence>
<dbReference type="SUPFAM" id="SSF57667">
    <property type="entry name" value="beta-beta-alpha zinc fingers"/>
    <property type="match status" value="1"/>
</dbReference>
<evidence type="ECO:0000256" key="4">
    <source>
        <dbReference type="ARBA" id="ARBA00022771"/>
    </source>
</evidence>
<dbReference type="Pfam" id="PF00096">
    <property type="entry name" value="zf-C2H2"/>
    <property type="match status" value="2"/>
</dbReference>
<name>A0A4W3H0K6_CALMI</name>
<dbReference type="PROSITE" id="PS00028">
    <property type="entry name" value="ZINC_FINGER_C2H2_1"/>
    <property type="match status" value="3"/>
</dbReference>
<dbReference type="GO" id="GO:0001227">
    <property type="term" value="F:DNA-binding transcription repressor activity, RNA polymerase II-specific"/>
    <property type="evidence" value="ECO:0007669"/>
    <property type="project" value="TreeGrafter"/>
</dbReference>
<evidence type="ECO:0000256" key="3">
    <source>
        <dbReference type="ARBA" id="ARBA00022737"/>
    </source>
</evidence>
<dbReference type="PANTHER" id="PTHR15065">
    <property type="entry name" value="INSULINOMA-ASSOCIATED 1"/>
    <property type="match status" value="1"/>
</dbReference>
<reference evidence="12" key="4">
    <citation type="submission" date="2025-08" db="UniProtKB">
        <authorList>
            <consortium name="Ensembl"/>
        </authorList>
    </citation>
    <scope>IDENTIFICATION</scope>
</reference>
<evidence type="ECO:0000256" key="9">
    <source>
        <dbReference type="PROSITE-ProRule" id="PRU00042"/>
    </source>
</evidence>
<evidence type="ECO:0000259" key="11">
    <source>
        <dbReference type="PROSITE" id="PS50157"/>
    </source>
</evidence>
<protein>
    <submittedName>
        <fullName evidence="12">INSM transcriptional repressor 2</fullName>
    </submittedName>
</protein>
<dbReference type="GO" id="GO:0000978">
    <property type="term" value="F:RNA polymerase II cis-regulatory region sequence-specific DNA binding"/>
    <property type="evidence" value="ECO:0007669"/>
    <property type="project" value="TreeGrafter"/>
</dbReference>
<reference evidence="13" key="3">
    <citation type="journal article" date="2014" name="Nature">
        <title>Elephant shark genome provides unique insights into gnathostome evolution.</title>
        <authorList>
            <consortium name="International Elephant Shark Genome Sequencing Consortium"/>
            <person name="Venkatesh B."/>
            <person name="Lee A.P."/>
            <person name="Ravi V."/>
            <person name="Maurya A.K."/>
            <person name="Lian M.M."/>
            <person name="Swann J.B."/>
            <person name="Ohta Y."/>
            <person name="Flajnik M.F."/>
            <person name="Sutoh Y."/>
            <person name="Kasahara M."/>
            <person name="Hoon S."/>
            <person name="Gangu V."/>
            <person name="Roy S.W."/>
            <person name="Irimia M."/>
            <person name="Korzh V."/>
            <person name="Kondrychyn I."/>
            <person name="Lim Z.W."/>
            <person name="Tay B.H."/>
            <person name="Tohari S."/>
            <person name="Kong K.W."/>
            <person name="Ho S."/>
            <person name="Lorente-Galdos B."/>
            <person name="Quilez J."/>
            <person name="Marques-Bonet T."/>
            <person name="Raney B.J."/>
            <person name="Ingham P.W."/>
            <person name="Tay A."/>
            <person name="Hillier L.W."/>
            <person name="Minx P."/>
            <person name="Boehm T."/>
            <person name="Wilson R.K."/>
            <person name="Brenner S."/>
            <person name="Warren W.C."/>
        </authorList>
    </citation>
    <scope>NUCLEOTIDE SEQUENCE [LARGE SCALE GENOMIC DNA]</scope>
</reference>
<feature type="region of interest" description="Disordered" evidence="10">
    <location>
        <begin position="1"/>
        <end position="105"/>
    </location>
</feature>
<keyword evidence="2" id="KW-0479">Metal-binding</keyword>
<accession>A0A4W3H0K6</accession>
<sequence length="338" mass="35565">MPRGFLVKRNKKSSPVSYRVRTEEKADYRHLRDVHPPSPAVPAAGQGDPRVQAAAPRRGGPEPRNDGLAAPHSPAPPGGAEQPVHPFSDRCLDSPASGESFPVGASLNPRERLLLHPPFSAVSSSSQRGAAAEQSQRKSKSPATAATITAGKKPGEADWESEENTGSKRGGGGGGGESPPGAVQHLDSSGESPVSPGLSAADGGELFQCCYCSKRFRRQAYLKRHLTAHQAARRTVSPCLPFPCQLCGAPLPSAEVRDKHLVWHAVGRGEAALLGPGAGDRCAEGDPSGGEQAAQIYPCKHCPSTFVSSPGLTRHINKCHPSENRQVLLLQIPLRPGC</sequence>
<dbReference type="SMART" id="SM00355">
    <property type="entry name" value="ZnF_C2H2"/>
    <property type="match status" value="3"/>
</dbReference>
<dbReference type="InParanoid" id="A0A4W3H0K6"/>
<dbReference type="InterPro" id="IPR013087">
    <property type="entry name" value="Znf_C2H2_type"/>
</dbReference>
<dbReference type="InterPro" id="IPR042972">
    <property type="entry name" value="INSM1/2"/>
</dbReference>
<dbReference type="GeneTree" id="ENSGT00940000162391"/>
<dbReference type="PANTHER" id="PTHR15065:SF6">
    <property type="entry name" value="INSULINOMA-ASSOCIATED PROTEIN 2"/>
    <property type="match status" value="1"/>
</dbReference>
<keyword evidence="4 9" id="KW-0863">Zinc-finger</keyword>
<evidence type="ECO:0000256" key="7">
    <source>
        <dbReference type="ARBA" id="ARBA00023163"/>
    </source>
</evidence>
<evidence type="ECO:0000256" key="6">
    <source>
        <dbReference type="ARBA" id="ARBA00023015"/>
    </source>
</evidence>
<organism evidence="12 13">
    <name type="scientific">Callorhinchus milii</name>
    <name type="common">Ghost shark</name>
    <dbReference type="NCBI Taxonomy" id="7868"/>
    <lineage>
        <taxon>Eukaryota</taxon>
        <taxon>Metazoa</taxon>
        <taxon>Chordata</taxon>
        <taxon>Craniata</taxon>
        <taxon>Vertebrata</taxon>
        <taxon>Chondrichthyes</taxon>
        <taxon>Holocephali</taxon>
        <taxon>Chimaeriformes</taxon>
        <taxon>Callorhinchidae</taxon>
        <taxon>Callorhinchus</taxon>
    </lineage>
</organism>
<feature type="domain" description="C2H2-type" evidence="11">
    <location>
        <begin position="297"/>
        <end position="325"/>
    </location>
</feature>
<keyword evidence="7" id="KW-0804">Transcription</keyword>
<dbReference type="GO" id="GO:0017053">
    <property type="term" value="C:transcription repressor complex"/>
    <property type="evidence" value="ECO:0007669"/>
    <property type="project" value="TreeGrafter"/>
</dbReference>
<feature type="region of interest" description="Disordered" evidence="10">
    <location>
        <begin position="120"/>
        <end position="198"/>
    </location>
</feature>
<feature type="compositionally biased region" description="Basic residues" evidence="10">
    <location>
        <begin position="1"/>
        <end position="12"/>
    </location>
</feature>
<keyword evidence="13" id="KW-1185">Reference proteome</keyword>
<reference evidence="12" key="5">
    <citation type="submission" date="2025-09" db="UniProtKB">
        <authorList>
            <consortium name="Ensembl"/>
        </authorList>
    </citation>
    <scope>IDENTIFICATION</scope>
</reference>
<keyword evidence="3" id="KW-0677">Repeat</keyword>
<dbReference type="STRING" id="7868.ENSCMIP00000003639"/>
<dbReference type="GO" id="GO:0005634">
    <property type="term" value="C:nucleus"/>
    <property type="evidence" value="ECO:0007669"/>
    <property type="project" value="UniProtKB-SubCell"/>
</dbReference>
<dbReference type="Ensembl" id="ENSCMIT00000003781.1">
    <property type="protein sequence ID" value="ENSCMIP00000003639.1"/>
    <property type="gene ID" value="ENSCMIG00000002193.1"/>
</dbReference>
<keyword evidence="6" id="KW-0805">Transcription regulation</keyword>